<gene>
    <name evidence="2" type="ORF">GPA27_12800</name>
</gene>
<evidence type="ECO:0000313" key="3">
    <source>
        <dbReference type="Proteomes" id="UP000634522"/>
    </source>
</evidence>
<keyword evidence="3" id="KW-1185">Reference proteome</keyword>
<reference evidence="2 3" key="1">
    <citation type="submission" date="2019-12" db="EMBL/GenBank/DDBJ databases">
        <title>Comparative genomics gives insights into the taxonomy of the Azoarcus-Aromatoleum group and reveals separate origins of nif in the plant-associated Azoarcus and non-plant-associated Aromatoleum sub-groups.</title>
        <authorList>
            <person name="Lafos M."/>
            <person name="Maluk M."/>
            <person name="Batista M."/>
            <person name="Junghare M."/>
            <person name="Carmona M."/>
            <person name="Faoro H."/>
            <person name="Cruz L.M."/>
            <person name="Battistoni F."/>
            <person name="De Souza E."/>
            <person name="Pedrosa F."/>
            <person name="Chen W.-M."/>
            <person name="Poole P.S."/>
            <person name="Dixon R.A."/>
            <person name="James E.K."/>
        </authorList>
    </citation>
    <scope>NUCLEOTIDE SEQUENCE [LARGE SCALE GENOMIC DNA]</scope>
    <source>
        <strain evidence="2 3">T</strain>
    </source>
</reference>
<evidence type="ECO:0000313" key="2">
    <source>
        <dbReference type="EMBL" id="NMF98263.1"/>
    </source>
</evidence>
<dbReference type="EMBL" id="WTVS01000024">
    <property type="protein sequence ID" value="NMF98263.1"/>
    <property type="molecule type" value="Genomic_DNA"/>
</dbReference>
<dbReference type="Proteomes" id="UP000634522">
    <property type="component" value="Unassembled WGS sequence"/>
</dbReference>
<name>A0ABX1NG19_9RHOO</name>
<keyword evidence="1" id="KW-1133">Transmembrane helix</keyword>
<keyword evidence="1" id="KW-0472">Membrane</keyword>
<feature type="transmembrane region" description="Helical" evidence="1">
    <location>
        <begin position="53"/>
        <end position="71"/>
    </location>
</feature>
<keyword evidence="1" id="KW-0812">Transmembrane</keyword>
<protein>
    <recommendedName>
        <fullName evidence="4">DUF3185 domain-containing protein</fullName>
    </recommendedName>
</protein>
<dbReference type="RefSeq" id="WP_169128352.1">
    <property type="nucleotide sequence ID" value="NZ_WTVS01000024.1"/>
</dbReference>
<comment type="caution">
    <text evidence="2">The sequence shown here is derived from an EMBL/GenBank/DDBJ whole genome shotgun (WGS) entry which is preliminary data.</text>
</comment>
<evidence type="ECO:0008006" key="4">
    <source>
        <dbReference type="Google" id="ProtNLM"/>
    </source>
</evidence>
<organism evidence="2 3">
    <name type="scientific">Aromatoleum toluolicum</name>
    <dbReference type="NCBI Taxonomy" id="90060"/>
    <lineage>
        <taxon>Bacteria</taxon>
        <taxon>Pseudomonadati</taxon>
        <taxon>Pseudomonadota</taxon>
        <taxon>Betaproteobacteria</taxon>
        <taxon>Rhodocyclales</taxon>
        <taxon>Rhodocyclaceae</taxon>
        <taxon>Aromatoleum</taxon>
    </lineage>
</organism>
<accession>A0ABX1NG19</accession>
<evidence type="ECO:0000256" key="1">
    <source>
        <dbReference type="SAM" id="Phobius"/>
    </source>
</evidence>
<proteinExistence type="predicted"/>
<sequence>MKALLITGVALIVMGAAVLGYDHYSYTTTENILQIGPITATAERTHTVSIPPLVGWLLIGGGACVIAFAVLSKK</sequence>